<sequence>MLKDDYQLTFQYGFFNPEYPSANAKKDFILDYDCKLIKVDSANSQFEVEEELKKMNKIIYDKSILKSNLMRILKKLLRKSIILIILKLKAD</sequence>
<dbReference type="Proteomes" id="UP000271783">
    <property type="component" value="Unassembled WGS sequence"/>
</dbReference>
<dbReference type="EMBL" id="RKRG01000001">
    <property type="protein sequence ID" value="RPF52520.1"/>
    <property type="molecule type" value="Genomic_DNA"/>
</dbReference>
<proteinExistence type="predicted"/>
<comment type="caution">
    <text evidence="1">The sequence shown here is derived from an EMBL/GenBank/DDBJ whole genome shotgun (WGS) entry which is preliminary data.</text>
</comment>
<dbReference type="AlphaFoldDB" id="A0A3N5BAN4"/>
<gene>
    <name evidence="1" type="ORF">EDC42_0060</name>
</gene>
<organism evidence="1 2">
    <name type="scientific">Methanobrevibacter gottschalkii DSM 11977</name>
    <dbReference type="NCBI Taxonomy" id="1122229"/>
    <lineage>
        <taxon>Archaea</taxon>
        <taxon>Methanobacteriati</taxon>
        <taxon>Methanobacteriota</taxon>
        <taxon>Methanomada group</taxon>
        <taxon>Methanobacteria</taxon>
        <taxon>Methanobacteriales</taxon>
        <taxon>Methanobacteriaceae</taxon>
        <taxon>Methanobrevibacter</taxon>
    </lineage>
</organism>
<dbReference type="RefSeq" id="WP_069574583.1">
    <property type="nucleotide sequence ID" value="NZ_RKRG01000001.1"/>
</dbReference>
<protein>
    <submittedName>
        <fullName evidence="1">Uncharacterized protein</fullName>
    </submittedName>
</protein>
<keyword evidence="2" id="KW-1185">Reference proteome</keyword>
<name>A0A3N5BAN4_9EURY</name>
<evidence type="ECO:0000313" key="1">
    <source>
        <dbReference type="EMBL" id="RPF52520.1"/>
    </source>
</evidence>
<reference evidence="1 2" key="1">
    <citation type="submission" date="2018-11" db="EMBL/GenBank/DDBJ databases">
        <title>Genomic Encyclopedia of Type Strains, Phase IV (KMG-IV): sequencing the most valuable type-strain genomes for metagenomic binning, comparative biology and taxonomic classification.</title>
        <authorList>
            <person name="Goeker M."/>
        </authorList>
    </citation>
    <scope>NUCLEOTIDE SEQUENCE [LARGE SCALE GENOMIC DNA]</scope>
    <source>
        <strain evidence="1 2">DSM 11977</strain>
    </source>
</reference>
<accession>A0A3N5BAN4</accession>
<evidence type="ECO:0000313" key="2">
    <source>
        <dbReference type="Proteomes" id="UP000271783"/>
    </source>
</evidence>